<organism evidence="1 2">
    <name type="scientific">Acetobacter pasteurianus NBRC 3188</name>
    <dbReference type="NCBI Taxonomy" id="1226663"/>
    <lineage>
        <taxon>Bacteria</taxon>
        <taxon>Pseudomonadati</taxon>
        <taxon>Pseudomonadota</taxon>
        <taxon>Alphaproteobacteria</taxon>
        <taxon>Acetobacterales</taxon>
        <taxon>Acetobacteraceae</taxon>
        <taxon>Acetobacter</taxon>
    </lineage>
</organism>
<dbReference type="AlphaFoldDB" id="A0A401WWB4"/>
<evidence type="ECO:0000313" key="1">
    <source>
        <dbReference type="EMBL" id="GCD53585.1"/>
    </source>
</evidence>
<accession>A0A401WWB4</accession>
<dbReference type="EMBL" id="BDES01000063">
    <property type="protein sequence ID" value="GCD53585.1"/>
    <property type="molecule type" value="Genomic_DNA"/>
</dbReference>
<comment type="caution">
    <text evidence="1">The sequence shown here is derived from an EMBL/GenBank/DDBJ whole genome shotgun (WGS) entry which is preliminary data.</text>
</comment>
<dbReference type="RefSeq" id="WP_124296124.1">
    <property type="nucleotide sequence ID" value="NZ_BDES01000063.1"/>
</dbReference>
<dbReference type="Proteomes" id="UP000287300">
    <property type="component" value="Unassembled WGS sequence"/>
</dbReference>
<gene>
    <name evidence="1" type="ORF">NBRC3188_2282</name>
</gene>
<sequence>MTDNKTPIDQENMEDVLHKKALSVYFAFKDFPKPQKTDFIPSSDYLSCREKEEFFSIFGYNKNISSIDTLLNSLIPMHFLRPAALVFYTPQIVLYSALAGEIAGDIIESLAMKYSTKERNTPDGHEYEIALKNLLNPIQRKTLKSFFSIWGLLFGKLHCRLWL</sequence>
<protein>
    <submittedName>
        <fullName evidence="1">Uncharacterized protein</fullName>
    </submittedName>
</protein>
<reference evidence="1 2" key="1">
    <citation type="submission" date="2016-06" db="EMBL/GenBank/DDBJ databases">
        <title>Acetobacter pasteurianus NBRC 3188 whole genome sequencing project.</title>
        <authorList>
            <person name="Matsutani M."/>
            <person name="Shiwa Y."/>
            <person name="Okamoto-Kainuma A."/>
            <person name="Ishikawa M."/>
            <person name="Koizumi Y."/>
            <person name="Yoshikawa H."/>
            <person name="Yakushi T."/>
            <person name="Matsushita K."/>
        </authorList>
    </citation>
    <scope>NUCLEOTIDE SEQUENCE [LARGE SCALE GENOMIC DNA]</scope>
    <source>
        <strain evidence="1 2">NBRC 3188</strain>
    </source>
</reference>
<proteinExistence type="predicted"/>
<evidence type="ECO:0000313" key="2">
    <source>
        <dbReference type="Proteomes" id="UP000287300"/>
    </source>
</evidence>
<name>A0A401WWB4_ACEPA</name>